<proteinExistence type="predicted"/>
<evidence type="ECO:0000313" key="1">
    <source>
        <dbReference type="EMBL" id="TVU23877.1"/>
    </source>
</evidence>
<evidence type="ECO:0000313" key="2">
    <source>
        <dbReference type="Proteomes" id="UP000324897"/>
    </source>
</evidence>
<dbReference type="Gramene" id="TVU23877">
    <property type="protein sequence ID" value="TVU23877"/>
    <property type="gene ID" value="EJB05_26262"/>
</dbReference>
<gene>
    <name evidence="1" type="ORF">EJB05_26262</name>
</gene>
<keyword evidence="2" id="KW-1185">Reference proteome</keyword>
<organism evidence="1 2">
    <name type="scientific">Eragrostis curvula</name>
    <name type="common">weeping love grass</name>
    <dbReference type="NCBI Taxonomy" id="38414"/>
    <lineage>
        <taxon>Eukaryota</taxon>
        <taxon>Viridiplantae</taxon>
        <taxon>Streptophyta</taxon>
        <taxon>Embryophyta</taxon>
        <taxon>Tracheophyta</taxon>
        <taxon>Spermatophyta</taxon>
        <taxon>Magnoliopsida</taxon>
        <taxon>Liliopsida</taxon>
        <taxon>Poales</taxon>
        <taxon>Poaceae</taxon>
        <taxon>PACMAD clade</taxon>
        <taxon>Chloridoideae</taxon>
        <taxon>Eragrostideae</taxon>
        <taxon>Eragrostidinae</taxon>
        <taxon>Eragrostis</taxon>
    </lineage>
</organism>
<dbReference type="AlphaFoldDB" id="A0A5J9UKT8"/>
<reference evidence="1 2" key="1">
    <citation type="journal article" date="2019" name="Sci. Rep.">
        <title>A high-quality genome of Eragrostis curvula grass provides insights into Poaceae evolution and supports new strategies to enhance forage quality.</title>
        <authorList>
            <person name="Carballo J."/>
            <person name="Santos B.A.C.M."/>
            <person name="Zappacosta D."/>
            <person name="Garbus I."/>
            <person name="Selva J.P."/>
            <person name="Gallo C.A."/>
            <person name="Diaz A."/>
            <person name="Albertini E."/>
            <person name="Caccamo M."/>
            <person name="Echenique V."/>
        </authorList>
    </citation>
    <scope>NUCLEOTIDE SEQUENCE [LARGE SCALE GENOMIC DNA]</scope>
    <source>
        <strain evidence="2">cv. Victoria</strain>
        <tissue evidence="1">Leaf</tissue>
    </source>
</reference>
<accession>A0A5J9UKT8</accession>
<dbReference type="Proteomes" id="UP000324897">
    <property type="component" value="Chromosome 2"/>
</dbReference>
<protein>
    <submittedName>
        <fullName evidence="1">Uncharacterized protein</fullName>
    </submittedName>
</protein>
<comment type="caution">
    <text evidence="1">The sequence shown here is derived from an EMBL/GenBank/DDBJ whole genome shotgun (WGS) entry which is preliminary data.</text>
</comment>
<name>A0A5J9UKT8_9POAL</name>
<sequence length="64" mass="7296">MGSDKSMIRMQDHRRISARGGLGALRWRFATDDKPLQQRCLTPIPNNNPFLIITIYLGREAVVV</sequence>
<dbReference type="EMBL" id="RWGY01000013">
    <property type="protein sequence ID" value="TVU23877.1"/>
    <property type="molecule type" value="Genomic_DNA"/>
</dbReference>